<evidence type="ECO:0000256" key="10">
    <source>
        <dbReference type="SAM" id="MobiDB-lite"/>
    </source>
</evidence>
<evidence type="ECO:0000256" key="1">
    <source>
        <dbReference type="ARBA" id="ARBA00004117"/>
    </source>
</evidence>
<dbReference type="AlphaFoldDB" id="A0A1G7V259"/>
<evidence type="ECO:0000256" key="9">
    <source>
        <dbReference type="PIRNR" id="PIRNR004862"/>
    </source>
</evidence>
<proteinExistence type="inferred from homology"/>
<keyword evidence="4" id="KW-1003">Cell membrane</keyword>
<keyword evidence="5 11" id="KW-0812">Transmembrane</keyword>
<keyword evidence="15" id="KW-1185">Reference proteome</keyword>
<dbReference type="InterPro" id="IPR000067">
    <property type="entry name" value="FlgMring_FliF"/>
</dbReference>
<comment type="function">
    <text evidence="9">The M ring may be actively involved in energy transduction.</text>
</comment>
<keyword evidence="14" id="KW-0282">Flagellum</keyword>
<accession>A0A1G7V259</accession>
<dbReference type="PANTHER" id="PTHR30046:SF0">
    <property type="entry name" value="FLAGELLAR M-RING PROTEIN"/>
    <property type="match status" value="1"/>
</dbReference>
<dbReference type="Gene3D" id="3.30.300.30">
    <property type="match status" value="1"/>
</dbReference>
<evidence type="ECO:0000256" key="8">
    <source>
        <dbReference type="ARBA" id="ARBA00023143"/>
    </source>
</evidence>
<keyword evidence="8 9" id="KW-0975">Bacterial flagellum</keyword>
<evidence type="ECO:0000256" key="4">
    <source>
        <dbReference type="ARBA" id="ARBA00022475"/>
    </source>
</evidence>
<dbReference type="GO" id="GO:0005886">
    <property type="term" value="C:plasma membrane"/>
    <property type="evidence" value="ECO:0007669"/>
    <property type="project" value="UniProtKB-SubCell"/>
</dbReference>
<dbReference type="OrthoDB" id="9807026at2"/>
<dbReference type="NCBIfam" id="TIGR00206">
    <property type="entry name" value="fliF"/>
    <property type="match status" value="1"/>
</dbReference>
<comment type="similarity">
    <text evidence="3 9">Belongs to the FliF family.</text>
</comment>
<feature type="compositionally biased region" description="Polar residues" evidence="10">
    <location>
        <begin position="280"/>
        <end position="301"/>
    </location>
</feature>
<dbReference type="GO" id="GO:0003774">
    <property type="term" value="F:cytoskeletal motor activity"/>
    <property type="evidence" value="ECO:0007669"/>
    <property type="project" value="InterPro"/>
</dbReference>
<dbReference type="GO" id="GO:0071973">
    <property type="term" value="P:bacterial-type flagellum-dependent cell motility"/>
    <property type="evidence" value="ECO:0007669"/>
    <property type="project" value="InterPro"/>
</dbReference>
<dbReference type="Pfam" id="PF01514">
    <property type="entry name" value="YscJ_FliF"/>
    <property type="match status" value="1"/>
</dbReference>
<dbReference type="InterPro" id="IPR013556">
    <property type="entry name" value="Flag_M-ring_C"/>
</dbReference>
<dbReference type="STRING" id="440168.SAMN04487974_103430"/>
<evidence type="ECO:0000256" key="7">
    <source>
        <dbReference type="ARBA" id="ARBA00023136"/>
    </source>
</evidence>
<feature type="region of interest" description="Disordered" evidence="10">
    <location>
        <begin position="267"/>
        <end position="301"/>
    </location>
</feature>
<name>A0A1G7V259_9HYPH</name>
<keyword evidence="6 11" id="KW-1133">Transmembrane helix</keyword>
<evidence type="ECO:0000256" key="2">
    <source>
        <dbReference type="ARBA" id="ARBA00004651"/>
    </source>
</evidence>
<protein>
    <recommendedName>
        <fullName evidence="9">Flagellar M-ring protein</fullName>
    </recommendedName>
</protein>
<dbReference type="PRINTS" id="PR01009">
    <property type="entry name" value="FLGMRINGFLIF"/>
</dbReference>
<feature type="domain" description="Flagellar M-ring C-terminal" evidence="13">
    <location>
        <begin position="245"/>
        <end position="409"/>
    </location>
</feature>
<reference evidence="14 15" key="1">
    <citation type="submission" date="2016-10" db="EMBL/GenBank/DDBJ databases">
        <authorList>
            <person name="de Groot N.N."/>
        </authorList>
    </citation>
    <scope>NUCLEOTIDE SEQUENCE [LARGE SCALE GENOMIC DNA]</scope>
    <source>
        <strain evidence="14 15">CGMCC 1.10267</strain>
    </source>
</reference>
<gene>
    <name evidence="14" type="ORF">SAMN04487974_103430</name>
</gene>
<dbReference type="GO" id="GO:0009431">
    <property type="term" value="C:bacterial-type flagellum basal body, MS ring"/>
    <property type="evidence" value="ECO:0007669"/>
    <property type="project" value="InterPro"/>
</dbReference>
<evidence type="ECO:0000259" key="13">
    <source>
        <dbReference type="Pfam" id="PF08345"/>
    </source>
</evidence>
<keyword evidence="14" id="KW-0969">Cilium</keyword>
<dbReference type="Pfam" id="PF08345">
    <property type="entry name" value="YscJ_FliF_C"/>
    <property type="match status" value="1"/>
</dbReference>
<dbReference type="PANTHER" id="PTHR30046">
    <property type="entry name" value="FLAGELLAR M-RING PROTEIN"/>
    <property type="match status" value="1"/>
</dbReference>
<dbReference type="EMBL" id="FNCS01000003">
    <property type="protein sequence ID" value="SDG53804.1"/>
    <property type="molecule type" value="Genomic_DNA"/>
</dbReference>
<keyword evidence="7 11" id="KW-0472">Membrane</keyword>
<evidence type="ECO:0000256" key="5">
    <source>
        <dbReference type="ARBA" id="ARBA00022692"/>
    </source>
</evidence>
<feature type="transmembrane region" description="Helical" evidence="11">
    <location>
        <begin position="12"/>
        <end position="35"/>
    </location>
</feature>
<comment type="subcellular location">
    <subcellularLocation>
        <location evidence="1 9">Bacterial flagellum basal body</location>
    </subcellularLocation>
    <subcellularLocation>
        <location evidence="2">Cell membrane</location>
        <topology evidence="2">Multi-pass membrane protein</topology>
    </subcellularLocation>
</comment>
<dbReference type="InterPro" id="IPR043427">
    <property type="entry name" value="YscJ/FliF"/>
</dbReference>
<feature type="domain" description="Flagellar M-ring N-terminal" evidence="12">
    <location>
        <begin position="38"/>
        <end position="211"/>
    </location>
</feature>
<keyword evidence="14" id="KW-0966">Cell projection</keyword>
<dbReference type="PIRSF" id="PIRSF004862">
    <property type="entry name" value="FliF"/>
    <property type="match status" value="1"/>
</dbReference>
<organism evidence="14 15">
    <name type="scientific">Pelagibacterium luteolum</name>
    <dbReference type="NCBI Taxonomy" id="440168"/>
    <lineage>
        <taxon>Bacteria</taxon>
        <taxon>Pseudomonadati</taxon>
        <taxon>Pseudomonadota</taxon>
        <taxon>Alphaproteobacteria</taxon>
        <taxon>Hyphomicrobiales</taxon>
        <taxon>Devosiaceae</taxon>
        <taxon>Pelagibacterium</taxon>
    </lineage>
</organism>
<evidence type="ECO:0000259" key="12">
    <source>
        <dbReference type="Pfam" id="PF01514"/>
    </source>
</evidence>
<evidence type="ECO:0000313" key="14">
    <source>
        <dbReference type="EMBL" id="SDG53804.1"/>
    </source>
</evidence>
<dbReference type="InterPro" id="IPR006182">
    <property type="entry name" value="FliF_N_dom"/>
</dbReference>
<sequence>MNQLGELLTKLGVARIAAMAVVAVMLVGFFAFIIIRSTTPQLAPLYTNLELNDASAIIAELNASATPHELRNDGSTILVPRDQITTIRMSLAENGLPVRGQVGYEIFDSQNTLGATSFVQNINHIRALEGELARTIGALSRVQSARVHLVLPERELFRREVQQPSASIVLTVRGQLSTGEIRAVQHLVASAIEGLSPNAVSIVDSAGNLLASGTGDETLSVTAQAMEERAVGIENRMRTRIEELLASVVGLGRARVQVSAELDLNRSTRTSETFDPESQVVRSAQTLETGDQSTGPGNSGQVTVANELPGASEQATANGGTQTSSDTFEETLNYEISSTTETRVTEAGGIEKLSVAVVVDGIYTYDAEGNAIYAPRSQAEIDQITALVRTAMGFSETRGDQLQVSNMQFAERPGIEVGTEAPGPFEFSRDDLVNLAEMIVTLLIALALVFFVMRPLVKKVLAPEPKPLALPEAASVPADYQENQMADATLAIRNREAATDAWLEQAKSLGETQIKTLKMVGELVEENPKQASLVVRDWLSEAA</sequence>
<evidence type="ECO:0000313" key="15">
    <source>
        <dbReference type="Proteomes" id="UP000199495"/>
    </source>
</evidence>
<dbReference type="InterPro" id="IPR045851">
    <property type="entry name" value="AMP-bd_C_sf"/>
</dbReference>
<evidence type="ECO:0000256" key="11">
    <source>
        <dbReference type="SAM" id="Phobius"/>
    </source>
</evidence>
<feature type="transmembrane region" description="Helical" evidence="11">
    <location>
        <begin position="432"/>
        <end position="453"/>
    </location>
</feature>
<dbReference type="RefSeq" id="WP_090594924.1">
    <property type="nucleotide sequence ID" value="NZ_FNCS01000003.1"/>
</dbReference>
<dbReference type="Proteomes" id="UP000199495">
    <property type="component" value="Unassembled WGS sequence"/>
</dbReference>
<evidence type="ECO:0000256" key="6">
    <source>
        <dbReference type="ARBA" id="ARBA00022989"/>
    </source>
</evidence>
<evidence type="ECO:0000256" key="3">
    <source>
        <dbReference type="ARBA" id="ARBA00007971"/>
    </source>
</evidence>